<dbReference type="Pfam" id="PF14356">
    <property type="entry name" value="DUF4403"/>
    <property type="match status" value="1"/>
</dbReference>
<dbReference type="PROSITE" id="PS51257">
    <property type="entry name" value="PROKAR_LIPOPROTEIN"/>
    <property type="match status" value="1"/>
</dbReference>
<evidence type="ECO:0008006" key="4">
    <source>
        <dbReference type="Google" id="ProtNLM"/>
    </source>
</evidence>
<keyword evidence="3" id="KW-1185">Reference proteome</keyword>
<feature type="signal peptide" evidence="1">
    <location>
        <begin position="1"/>
        <end position="18"/>
    </location>
</feature>
<evidence type="ECO:0000256" key="1">
    <source>
        <dbReference type="SAM" id="SignalP"/>
    </source>
</evidence>
<dbReference type="EMBL" id="JRLV01000010">
    <property type="protein sequence ID" value="KGO80503.1"/>
    <property type="molecule type" value="Genomic_DNA"/>
</dbReference>
<dbReference type="Proteomes" id="UP000030129">
    <property type="component" value="Unassembled WGS sequence"/>
</dbReference>
<accession>A0A0A2LMS4</accession>
<dbReference type="STRING" id="1406840.Q763_10840"/>
<reference evidence="2 3" key="1">
    <citation type="submission" date="2013-09" db="EMBL/GenBank/DDBJ databases">
        <authorList>
            <person name="Zeng Z."/>
            <person name="Chen C."/>
        </authorList>
    </citation>
    <scope>NUCLEOTIDE SEQUENCE [LARGE SCALE GENOMIC DNA]</scope>
    <source>
        <strain evidence="2 3">F44-8</strain>
    </source>
</reference>
<name>A0A0A2LMS4_9FLAO</name>
<proteinExistence type="predicted"/>
<dbReference type="AlphaFoldDB" id="A0A0A2LMS4"/>
<gene>
    <name evidence="2" type="ORF">Q763_10840</name>
</gene>
<dbReference type="eggNOG" id="ENOG502ZAFW">
    <property type="taxonomic scope" value="Bacteria"/>
</dbReference>
<evidence type="ECO:0000313" key="2">
    <source>
        <dbReference type="EMBL" id="KGO80503.1"/>
    </source>
</evidence>
<dbReference type="RefSeq" id="WP_035134042.1">
    <property type="nucleotide sequence ID" value="NZ_JRLV01000010.1"/>
</dbReference>
<evidence type="ECO:0000313" key="3">
    <source>
        <dbReference type="Proteomes" id="UP000030129"/>
    </source>
</evidence>
<protein>
    <recommendedName>
        <fullName evidence="4">Lipoprotein</fullName>
    </recommendedName>
</protein>
<comment type="caution">
    <text evidence="2">The sequence shown here is derived from an EMBL/GenBank/DDBJ whole genome shotgun (WGS) entry which is preliminary data.</text>
</comment>
<organism evidence="2 3">
    <name type="scientific">Flavobacterium beibuense F44-8</name>
    <dbReference type="NCBI Taxonomy" id="1406840"/>
    <lineage>
        <taxon>Bacteria</taxon>
        <taxon>Pseudomonadati</taxon>
        <taxon>Bacteroidota</taxon>
        <taxon>Flavobacteriia</taxon>
        <taxon>Flavobacteriales</taxon>
        <taxon>Flavobacteriaceae</taxon>
        <taxon>Flavobacterium</taxon>
    </lineage>
</organism>
<keyword evidence="1" id="KW-0732">Signal</keyword>
<feature type="chain" id="PRO_5001991325" description="Lipoprotein" evidence="1">
    <location>
        <begin position="19"/>
        <end position="462"/>
    </location>
</feature>
<dbReference type="InterPro" id="IPR025515">
    <property type="entry name" value="DUF4403"/>
</dbReference>
<sequence length="462" mass="51746">MKKLLVFSLLAFILTACSTTKHIQALKPEPSKNTPTVYETTTSFINLPVTISLSDIESQLNKFFTGLIYEDNDINDDDIALKIWKTAPIKFTDENGKLKSRVPIKINAKVKYGTSALGINIEDTREFDLNAIVTMESRVGLTNWELKTDTSLEKIKWQESPTTTIAGQKVAITYLINPAVKLFKSKIEEMLDNAIKEATNFKPNVLDALDKISTPFLSNEQYEAWFKLNPIELYVTDAVLKNKQITMDMGLKCTMQTMIGQKPVNTFNKDKVALKAVSKMPDKVNVVVAGISTYESASKIITKNFKGQEFGSGSQKVTVNNVDLWHKDGKMIIALNMSGSINGTIYLSGYPSYNATTQEIYFDRLDYVLDTKSVLIKTANWLAEKTVLLKIQENCRYTITENLNEGERSLAPYLDNYSPMPGIFVNGKLNGFEFDKIVLTDSAIIAFIKTSGNMNIKIDGMK</sequence>